<dbReference type="AlphaFoldDB" id="A0A418YLE0"/>
<accession>A0A418YLE0</accession>
<gene>
    <name evidence="1" type="ORF">D0Z70_22470</name>
</gene>
<reference evidence="1 2" key="1">
    <citation type="submission" date="2018-08" db="EMBL/GenBank/DDBJ databases">
        <title>Sphingobium sp. EO9.</title>
        <authorList>
            <person name="Park Y."/>
            <person name="Kim K.H."/>
            <person name="Jeon C.O."/>
        </authorList>
    </citation>
    <scope>NUCLEOTIDE SEQUENCE [LARGE SCALE GENOMIC DNA]</scope>
    <source>
        <strain evidence="1 2">EO9</strain>
    </source>
</reference>
<protein>
    <submittedName>
        <fullName evidence="1">DUF2213 domain-containing protein</fullName>
    </submittedName>
</protein>
<dbReference type="OrthoDB" id="7549700at2"/>
<dbReference type="InterPro" id="IPR016913">
    <property type="entry name" value="UCP029215"/>
</dbReference>
<dbReference type="EMBL" id="QVRA01000039">
    <property type="protein sequence ID" value="RJG51798.1"/>
    <property type="molecule type" value="Genomic_DNA"/>
</dbReference>
<name>A0A418YLE0_9SPHN</name>
<evidence type="ECO:0000313" key="2">
    <source>
        <dbReference type="Proteomes" id="UP000283469"/>
    </source>
</evidence>
<dbReference type="Pfam" id="PF09979">
    <property type="entry name" value="DUF2213"/>
    <property type="match status" value="1"/>
</dbReference>
<keyword evidence="2" id="KW-1185">Reference proteome</keyword>
<dbReference type="Proteomes" id="UP000283469">
    <property type="component" value="Unassembled WGS sequence"/>
</dbReference>
<organism evidence="1 2">
    <name type="scientific">Sphingobium terrigena</name>
    <dbReference type="NCBI Taxonomy" id="2304063"/>
    <lineage>
        <taxon>Bacteria</taxon>
        <taxon>Pseudomonadati</taxon>
        <taxon>Pseudomonadota</taxon>
        <taxon>Alphaproteobacteria</taxon>
        <taxon>Sphingomonadales</taxon>
        <taxon>Sphingomonadaceae</taxon>
        <taxon>Sphingobium</taxon>
    </lineage>
</organism>
<dbReference type="RefSeq" id="WP_119750290.1">
    <property type="nucleotide sequence ID" value="NZ_QVRA01000039.1"/>
</dbReference>
<sequence>MQVAFHDRAPLEKVRRLADGRITAVAKFARSGCYSYTGRELGRPELSSVTVYRPEDEVFAADAMASFAHQSITLDHPAEGVSPANWRKVSVGFTEGRVARDGGYVEIPLMLADAEAVSAYDSGRARELSAGYSCELVWGDGVAPDGTHFQATQRQIRGNHIALVPQGRAGSECRIGDSAVSCKDGGEKVAAHVARERYIHETKFAFMGDRAPAFDEATAQVVAQAKFAAENSKAIRDAVLFGRHETEIADARVQREGARREYIESLAAPSTETVRDAIRAARHL</sequence>
<proteinExistence type="predicted"/>
<evidence type="ECO:0000313" key="1">
    <source>
        <dbReference type="EMBL" id="RJG51798.1"/>
    </source>
</evidence>
<comment type="caution">
    <text evidence="1">The sequence shown here is derived from an EMBL/GenBank/DDBJ whole genome shotgun (WGS) entry which is preliminary data.</text>
</comment>